<evidence type="ECO:0000256" key="1">
    <source>
        <dbReference type="SAM" id="MobiDB-lite"/>
    </source>
</evidence>
<dbReference type="GeneID" id="70250996"/>
<name>A0AAD4KSP6_9EURO</name>
<organism evidence="2 3">
    <name type="scientific">Talaromyces proteolyticus</name>
    <dbReference type="NCBI Taxonomy" id="1131652"/>
    <lineage>
        <taxon>Eukaryota</taxon>
        <taxon>Fungi</taxon>
        <taxon>Dikarya</taxon>
        <taxon>Ascomycota</taxon>
        <taxon>Pezizomycotina</taxon>
        <taxon>Eurotiomycetes</taxon>
        <taxon>Eurotiomycetidae</taxon>
        <taxon>Eurotiales</taxon>
        <taxon>Trichocomaceae</taxon>
        <taxon>Talaromyces</taxon>
        <taxon>Talaromyces sect. Bacilispori</taxon>
    </lineage>
</organism>
<dbReference type="AlphaFoldDB" id="A0AAD4KSP6"/>
<gene>
    <name evidence="2" type="ORF">BGW36DRAFT_429537</name>
</gene>
<evidence type="ECO:0000313" key="2">
    <source>
        <dbReference type="EMBL" id="KAH8695672.1"/>
    </source>
</evidence>
<reference evidence="2" key="1">
    <citation type="submission" date="2021-12" db="EMBL/GenBank/DDBJ databases">
        <title>Convergent genome expansion in fungi linked to evolution of root-endophyte symbiosis.</title>
        <authorList>
            <consortium name="DOE Joint Genome Institute"/>
            <person name="Ke Y.-H."/>
            <person name="Bonito G."/>
            <person name="Liao H.-L."/>
            <person name="Looney B."/>
            <person name="Rojas-Flechas A."/>
            <person name="Nash J."/>
            <person name="Hameed K."/>
            <person name="Schadt C."/>
            <person name="Martin F."/>
            <person name="Crous P.W."/>
            <person name="Miettinen O."/>
            <person name="Magnuson J.K."/>
            <person name="Labbe J."/>
            <person name="Jacobson D."/>
            <person name="Doktycz M.J."/>
            <person name="Veneault-Fourrey C."/>
            <person name="Kuo A."/>
            <person name="Mondo S."/>
            <person name="Calhoun S."/>
            <person name="Riley R."/>
            <person name="Ohm R."/>
            <person name="LaButti K."/>
            <person name="Andreopoulos B."/>
            <person name="Pangilinan J."/>
            <person name="Nolan M."/>
            <person name="Tritt A."/>
            <person name="Clum A."/>
            <person name="Lipzen A."/>
            <person name="Daum C."/>
            <person name="Barry K."/>
            <person name="Grigoriev I.V."/>
            <person name="Vilgalys R."/>
        </authorList>
    </citation>
    <scope>NUCLEOTIDE SEQUENCE</scope>
    <source>
        <strain evidence="2">PMI_201</strain>
    </source>
</reference>
<feature type="region of interest" description="Disordered" evidence="1">
    <location>
        <begin position="201"/>
        <end position="308"/>
    </location>
</feature>
<evidence type="ECO:0000313" key="3">
    <source>
        <dbReference type="Proteomes" id="UP001201262"/>
    </source>
</evidence>
<protein>
    <submittedName>
        <fullName evidence="2">Uncharacterized protein</fullName>
    </submittedName>
</protein>
<sequence>MDRFKIIFEAGQYRETLKILERDSDALMHGAIIHCRQFFVLLRQLDSARREKCLNEARNAGSDAPLFDFRSLDDPQYRTNDLSRGASLHQDAVIADSNSFQIANPGIQEPEELGEISMDMTSGCDTIDPCLLQRMGDWDDMLDDGWLASYDSSGLPLDPLTSGAENNLGLTAIMDDPAAPLESFIEQLPVPVDVENLLGKDLGRNQADDGSNQFMGLPTPPSDSPSPAAQSQDETGHRRKSKKQRVTKSRSANSKRSSPSQTSLASDDQVLQGLARSPLATVEHVTRNPTPETDDDIQMNLPIPSHTVSRSPTMEMALAEISSDNLETARQRCEPFLHDNLVYFLEETCQGFWDRPAVTLDLSHESIRGEAHAKVFRYVNDIEKPDNKKSVRIRFGQVLLYLLYIKELHETIKRRELGVGKGGKTKTEAIDNIIQGIYAARLAKDETEKSIRDSFHVHKRIGERWWWLTCFTGLGILLGCGSKFGSMVKNHNFPIDAIVVCLLHYRAGDLDLCHRFDDAAKSLLTRGTLPADFHRQEVQSWIDQPTEIAGATVDVSHWSKFDHDLAEEKAQNFLNQLKEDCCNLPMWCV</sequence>
<feature type="compositionally biased region" description="Basic residues" evidence="1">
    <location>
        <begin position="237"/>
        <end position="248"/>
    </location>
</feature>
<dbReference type="Proteomes" id="UP001201262">
    <property type="component" value="Unassembled WGS sequence"/>
</dbReference>
<dbReference type="EMBL" id="JAJTJA010000008">
    <property type="protein sequence ID" value="KAH8695672.1"/>
    <property type="molecule type" value="Genomic_DNA"/>
</dbReference>
<keyword evidence="3" id="KW-1185">Reference proteome</keyword>
<dbReference type="RefSeq" id="XP_046070814.1">
    <property type="nucleotide sequence ID" value="XM_046220709.1"/>
</dbReference>
<accession>A0AAD4KSP6</accession>
<feature type="compositionally biased region" description="Low complexity" evidence="1">
    <location>
        <begin position="249"/>
        <end position="260"/>
    </location>
</feature>
<comment type="caution">
    <text evidence="2">The sequence shown here is derived from an EMBL/GenBank/DDBJ whole genome shotgun (WGS) entry which is preliminary data.</text>
</comment>
<proteinExistence type="predicted"/>